<protein>
    <recommendedName>
        <fullName evidence="2">Ribosomal protein mS38 C-terminal domain-containing protein</fullName>
    </recommendedName>
</protein>
<proteinExistence type="predicted"/>
<dbReference type="SMART" id="SM01155">
    <property type="entry name" value="DUF1713"/>
    <property type="match status" value="1"/>
</dbReference>
<accession>A0ABP9F0J1</accession>
<dbReference type="Proteomes" id="UP001501521">
    <property type="component" value="Unassembled WGS sequence"/>
</dbReference>
<evidence type="ECO:0000313" key="3">
    <source>
        <dbReference type="EMBL" id="GAA4891126.1"/>
    </source>
</evidence>
<evidence type="ECO:0000256" key="1">
    <source>
        <dbReference type="SAM" id="MobiDB-lite"/>
    </source>
</evidence>
<organism evidence="3 4">
    <name type="scientific">Tessaracoccus lubricantis</name>
    <dbReference type="NCBI Taxonomy" id="545543"/>
    <lineage>
        <taxon>Bacteria</taxon>
        <taxon>Bacillati</taxon>
        <taxon>Actinomycetota</taxon>
        <taxon>Actinomycetes</taxon>
        <taxon>Propionibacteriales</taxon>
        <taxon>Propionibacteriaceae</taxon>
        <taxon>Tessaracoccus</taxon>
    </lineage>
</organism>
<feature type="region of interest" description="Disordered" evidence="1">
    <location>
        <begin position="1"/>
        <end position="45"/>
    </location>
</feature>
<dbReference type="NCBIfam" id="NF047430">
    <property type="entry name" value="ribo_bS22"/>
    <property type="match status" value="1"/>
</dbReference>
<feature type="domain" description="Ribosomal protein mS38 C-terminal" evidence="2">
    <location>
        <begin position="12"/>
        <end position="45"/>
    </location>
</feature>
<dbReference type="EMBL" id="BAABLV010000008">
    <property type="protein sequence ID" value="GAA4891126.1"/>
    <property type="molecule type" value="Genomic_DNA"/>
</dbReference>
<dbReference type="InterPro" id="IPR013177">
    <property type="entry name" value="Ribosomal_mS38_C"/>
</dbReference>
<reference evidence="4" key="1">
    <citation type="journal article" date="2019" name="Int. J. Syst. Evol. Microbiol.">
        <title>The Global Catalogue of Microorganisms (GCM) 10K type strain sequencing project: providing services to taxonomists for standard genome sequencing and annotation.</title>
        <authorList>
            <consortium name="The Broad Institute Genomics Platform"/>
            <consortium name="The Broad Institute Genome Sequencing Center for Infectious Disease"/>
            <person name="Wu L."/>
            <person name="Ma J."/>
        </authorList>
    </citation>
    <scope>NUCLEOTIDE SEQUENCE [LARGE SCALE GENOMIC DNA]</scope>
    <source>
        <strain evidence="4">JCM 19125</strain>
    </source>
</reference>
<dbReference type="Pfam" id="PF08213">
    <property type="entry name" value="COX24_C"/>
    <property type="match status" value="1"/>
</dbReference>
<name>A0ABP9F0J1_9ACTN</name>
<feature type="compositionally biased region" description="Basic and acidic residues" evidence="1">
    <location>
        <begin position="1"/>
        <end position="10"/>
    </location>
</feature>
<comment type="caution">
    <text evidence="3">The sequence shown here is derived from an EMBL/GenBank/DDBJ whole genome shotgun (WGS) entry which is preliminary data.</text>
</comment>
<evidence type="ECO:0000313" key="4">
    <source>
        <dbReference type="Proteomes" id="UP001501521"/>
    </source>
</evidence>
<keyword evidence="4" id="KW-1185">Reference proteome</keyword>
<sequence length="45" mass="5553">MSRVQPRLERLTVGSVIKKRRKRMSKKKHRKLLKRTRIQRRRAGK</sequence>
<evidence type="ECO:0000259" key="2">
    <source>
        <dbReference type="SMART" id="SM01155"/>
    </source>
</evidence>
<gene>
    <name evidence="3" type="ORF">GCM10025789_04790</name>
</gene>
<feature type="compositionally biased region" description="Basic residues" evidence="1">
    <location>
        <begin position="17"/>
        <end position="45"/>
    </location>
</feature>